<dbReference type="Pfam" id="PF01095">
    <property type="entry name" value="Pectinesterase"/>
    <property type="match status" value="1"/>
</dbReference>
<dbReference type="EMBL" id="JAVRIF010000001">
    <property type="protein sequence ID" value="MDT0602523.1"/>
    <property type="molecule type" value="Genomic_DNA"/>
</dbReference>
<keyword evidence="3" id="KW-0063">Aspartyl esterase</keyword>
<dbReference type="PANTHER" id="PTHR31321:SF57">
    <property type="entry name" value="PECTINESTERASE 53-RELATED"/>
    <property type="match status" value="1"/>
</dbReference>
<dbReference type="PANTHER" id="PTHR31321">
    <property type="entry name" value="ACYL-COA THIOESTER HYDROLASE YBHC-RELATED"/>
    <property type="match status" value="1"/>
</dbReference>
<gene>
    <name evidence="5" type="ORF">RM573_02835</name>
</gene>
<dbReference type="InterPro" id="IPR012334">
    <property type="entry name" value="Pectin_lyas_fold"/>
</dbReference>
<dbReference type="RefSeq" id="WP_311576914.1">
    <property type="nucleotide sequence ID" value="NZ_JAVRIF010000001.1"/>
</dbReference>
<comment type="similarity">
    <text evidence="1">Belongs to the pectinesterase family.</text>
</comment>
<accession>A0ABU2ZY14</accession>
<evidence type="ECO:0000256" key="2">
    <source>
        <dbReference type="ARBA" id="ARBA00022801"/>
    </source>
</evidence>
<dbReference type="Proteomes" id="UP001266357">
    <property type="component" value="Unassembled WGS sequence"/>
</dbReference>
<evidence type="ECO:0000313" key="6">
    <source>
        <dbReference type="Proteomes" id="UP001266357"/>
    </source>
</evidence>
<feature type="domain" description="Pectinesterase catalytic" evidence="4">
    <location>
        <begin position="31"/>
        <end position="239"/>
    </location>
</feature>
<keyword evidence="6" id="KW-1185">Reference proteome</keyword>
<evidence type="ECO:0000259" key="4">
    <source>
        <dbReference type="Pfam" id="PF01095"/>
    </source>
</evidence>
<dbReference type="InterPro" id="IPR011050">
    <property type="entry name" value="Pectin_lyase_fold/virulence"/>
</dbReference>
<evidence type="ECO:0000313" key="5">
    <source>
        <dbReference type="EMBL" id="MDT0602523.1"/>
    </source>
</evidence>
<dbReference type="InterPro" id="IPR000070">
    <property type="entry name" value="Pectinesterase_cat"/>
</dbReference>
<sequence>MSVFFIPFFALTSTLASTSPKSHGPSKLLYVDKNNTEAFQTIQSAINKSNEYKSVIILISPGHYNEKLFISRNNLSLIGSSAKNTTIAFAELRSNWRENHQNDWGAAVINIAGSDINIANLTVINDYGRKNNTSEHQFAIRGFENASRITLHRCHIIADGADTVSLWNKKTGMYYHSYCTFEGYTDMVCPRGSALIENSTFINHKQSATLWHDGELDPNQKLVVRNSHFKGTQGYLLARHHYDAQFYLIDNHFSNTMADTPIFKKTYQDISRNRANKFGNRYFFYNNQSENNYSWLNNNFVPDEKYLANKSFEQWVFDDKWSPKQALENIERIVAKTTFTFDHFSY</sequence>
<evidence type="ECO:0000256" key="1">
    <source>
        <dbReference type="ARBA" id="ARBA00008891"/>
    </source>
</evidence>
<evidence type="ECO:0000256" key="3">
    <source>
        <dbReference type="ARBA" id="ARBA00023085"/>
    </source>
</evidence>
<organism evidence="5 6">
    <name type="scientific">Thalassotalea castellviae</name>
    <dbReference type="NCBI Taxonomy" id="3075612"/>
    <lineage>
        <taxon>Bacteria</taxon>
        <taxon>Pseudomonadati</taxon>
        <taxon>Pseudomonadota</taxon>
        <taxon>Gammaproteobacteria</taxon>
        <taxon>Alteromonadales</taxon>
        <taxon>Colwelliaceae</taxon>
        <taxon>Thalassotalea</taxon>
    </lineage>
</organism>
<dbReference type="Gene3D" id="2.160.20.10">
    <property type="entry name" value="Single-stranded right-handed beta-helix, Pectin lyase-like"/>
    <property type="match status" value="1"/>
</dbReference>
<dbReference type="SUPFAM" id="SSF51126">
    <property type="entry name" value="Pectin lyase-like"/>
    <property type="match status" value="1"/>
</dbReference>
<keyword evidence="2" id="KW-0378">Hydrolase</keyword>
<reference evidence="5 6" key="1">
    <citation type="submission" date="2023-09" db="EMBL/GenBank/DDBJ databases">
        <authorList>
            <person name="Rey-Velasco X."/>
        </authorList>
    </citation>
    <scope>NUCLEOTIDE SEQUENCE [LARGE SCALE GENOMIC DNA]</scope>
    <source>
        <strain evidence="5 6">W431</strain>
    </source>
</reference>
<comment type="caution">
    <text evidence="5">The sequence shown here is derived from an EMBL/GenBank/DDBJ whole genome shotgun (WGS) entry which is preliminary data.</text>
</comment>
<protein>
    <submittedName>
        <fullName evidence="5">Pectinesterase family protein</fullName>
    </submittedName>
</protein>
<name>A0ABU2ZY14_9GAMM</name>
<proteinExistence type="inferred from homology"/>